<proteinExistence type="predicted"/>
<evidence type="ECO:0000313" key="2">
    <source>
        <dbReference type="Proteomes" id="UP000798662"/>
    </source>
</evidence>
<reference evidence="1" key="1">
    <citation type="submission" date="2019-11" db="EMBL/GenBank/DDBJ databases">
        <title>Nori genome reveals adaptations in red seaweeds to the harsh intertidal environment.</title>
        <authorList>
            <person name="Wang D."/>
            <person name="Mao Y."/>
        </authorList>
    </citation>
    <scope>NUCLEOTIDE SEQUENCE</scope>
    <source>
        <tissue evidence="1">Gametophyte</tissue>
    </source>
</reference>
<comment type="caution">
    <text evidence="1">The sequence shown here is derived from an EMBL/GenBank/DDBJ whole genome shotgun (WGS) entry which is preliminary data.</text>
</comment>
<gene>
    <name evidence="1" type="ORF">I4F81_004493</name>
</gene>
<keyword evidence="2" id="KW-1185">Reference proteome</keyword>
<sequence>MKSEETRHHLVRMVLHDNIPVSRAAQSLGMSRRSASRFLKYYEETGGSVHYDPAMWNRHADNVMDDETVKEAVLSAVEEHPELFLDEMAAAVAHVERMVGAGLGVSVASVCRVLAHNGYTRKTIEKAFYSRNERQRADWVAAQWEIPLRCRVYVDEAHRTGRAAERRWAWSQRGGRAECYVASSAGVRTSFFAAMAHDAMLDWMVTRPPPGQSSVDFLLFVVNRLLPYMGPRDPEKAWVDQPDRCVLVLDNARVHDAVALSILREAGVFVLLLHPYSPDFNPIEDVFSVGSSWLRRWSSTPEYNAWPMLTIDTMLSHVREDMCSGFVRPAVRRYLLYVP</sequence>
<organism evidence="1 2">
    <name type="scientific">Pyropia yezoensis</name>
    <name type="common">Susabi-nori</name>
    <name type="synonym">Porphyra yezoensis</name>
    <dbReference type="NCBI Taxonomy" id="2788"/>
    <lineage>
        <taxon>Eukaryota</taxon>
        <taxon>Rhodophyta</taxon>
        <taxon>Bangiophyceae</taxon>
        <taxon>Bangiales</taxon>
        <taxon>Bangiaceae</taxon>
        <taxon>Pyropia</taxon>
    </lineage>
</organism>
<protein>
    <submittedName>
        <fullName evidence="1">Uncharacterized protein</fullName>
    </submittedName>
</protein>
<accession>A0ACC3BVE9</accession>
<dbReference type="EMBL" id="CM020618">
    <property type="protein sequence ID" value="KAK1861915.1"/>
    <property type="molecule type" value="Genomic_DNA"/>
</dbReference>
<name>A0ACC3BVE9_PYRYE</name>
<dbReference type="Proteomes" id="UP000798662">
    <property type="component" value="Chromosome 1"/>
</dbReference>
<evidence type="ECO:0000313" key="1">
    <source>
        <dbReference type="EMBL" id="KAK1861915.1"/>
    </source>
</evidence>